<dbReference type="InterPro" id="IPR038704">
    <property type="entry name" value="YEAST_sf"/>
</dbReference>
<organism evidence="4 5">
    <name type="scientific">Schistosoma curassoni</name>
    <dbReference type="NCBI Taxonomy" id="6186"/>
    <lineage>
        <taxon>Eukaryota</taxon>
        <taxon>Metazoa</taxon>
        <taxon>Spiralia</taxon>
        <taxon>Lophotrochozoa</taxon>
        <taxon>Platyhelminthes</taxon>
        <taxon>Trematoda</taxon>
        <taxon>Digenea</taxon>
        <taxon>Strigeidida</taxon>
        <taxon>Schistosomatoidea</taxon>
        <taxon>Schistosomatidae</taxon>
        <taxon>Schistosoma</taxon>
    </lineage>
</organism>
<comment type="subcellular location">
    <subcellularLocation>
        <location evidence="2">Nucleus</location>
    </subcellularLocation>
</comment>
<dbReference type="Proteomes" id="UP000279833">
    <property type="component" value="Unassembled WGS sequence"/>
</dbReference>
<keyword evidence="5" id="KW-1185">Reference proteome</keyword>
<dbReference type="Gene3D" id="2.60.40.1970">
    <property type="entry name" value="YEATS domain"/>
    <property type="match status" value="1"/>
</dbReference>
<dbReference type="EMBL" id="UZAK01050679">
    <property type="protein sequence ID" value="VDP80174.1"/>
    <property type="molecule type" value="Genomic_DNA"/>
</dbReference>
<evidence type="ECO:0000313" key="4">
    <source>
        <dbReference type="EMBL" id="VDP80174.1"/>
    </source>
</evidence>
<dbReference type="InterPro" id="IPR055129">
    <property type="entry name" value="YEATS_dom"/>
</dbReference>
<evidence type="ECO:0000259" key="3">
    <source>
        <dbReference type="PROSITE" id="PS51037"/>
    </source>
</evidence>
<sequence>MINLITCRFFIVVRQAPFAIEEDGFGTFQLQIEVAFLDCVTTFYYDLTLFDQNALHTYRTIQMDPAPEDWSKLIQLGGVS</sequence>
<feature type="domain" description="YEATS" evidence="3">
    <location>
        <begin position="1"/>
        <end position="80"/>
    </location>
</feature>
<name>A0A3P8HC86_9TREM</name>
<dbReference type="PROSITE" id="PS51037">
    <property type="entry name" value="YEATS"/>
    <property type="match status" value="1"/>
</dbReference>
<dbReference type="AlphaFoldDB" id="A0A3P8HC86"/>
<keyword evidence="1 2" id="KW-0539">Nucleus</keyword>
<evidence type="ECO:0000313" key="5">
    <source>
        <dbReference type="Proteomes" id="UP000279833"/>
    </source>
</evidence>
<dbReference type="Pfam" id="PF03366">
    <property type="entry name" value="YEATS"/>
    <property type="match status" value="1"/>
</dbReference>
<evidence type="ECO:0000256" key="2">
    <source>
        <dbReference type="PROSITE-ProRule" id="PRU00376"/>
    </source>
</evidence>
<dbReference type="GO" id="GO:0005634">
    <property type="term" value="C:nucleus"/>
    <property type="evidence" value="ECO:0007669"/>
    <property type="project" value="UniProtKB-SubCell"/>
</dbReference>
<protein>
    <recommendedName>
        <fullName evidence="3">YEATS domain-containing protein</fullName>
    </recommendedName>
</protein>
<reference evidence="4 5" key="1">
    <citation type="submission" date="2018-11" db="EMBL/GenBank/DDBJ databases">
        <authorList>
            <consortium name="Pathogen Informatics"/>
        </authorList>
    </citation>
    <scope>NUCLEOTIDE SEQUENCE [LARGE SCALE GENOMIC DNA]</scope>
    <source>
        <strain>Dakar</strain>
        <strain evidence="5">Senegal</strain>
    </source>
</reference>
<accession>A0A3P8HC86</accession>
<proteinExistence type="predicted"/>
<evidence type="ECO:0000256" key="1">
    <source>
        <dbReference type="ARBA" id="ARBA00023242"/>
    </source>
</evidence>
<gene>
    <name evidence="4" type="ORF">SCUD_LOCUS22786</name>
</gene>